<dbReference type="EMBL" id="CFOH01001038">
    <property type="protein sequence ID" value="CFE77284.1"/>
    <property type="molecule type" value="Genomic_DNA"/>
</dbReference>
<dbReference type="Proteomes" id="UP000050164">
    <property type="component" value="Unassembled WGS sequence"/>
</dbReference>
<reference evidence="6 7" key="1">
    <citation type="submission" date="2015-03" db="EMBL/GenBank/DDBJ databases">
        <authorList>
            <consortium name="Pathogen Informatics"/>
        </authorList>
    </citation>
    <scope>NUCLEOTIDE SEQUENCE [LARGE SCALE GENOMIC DNA]</scope>
    <source>
        <strain evidence="2 10">Bir 185</strain>
        <strain evidence="1 9">H09601792</strain>
        <strain evidence="6">K00500041</strain>
        <strain evidence="3 8">M09401471</strain>
        <strain evidence="7">N09902308</strain>
    </source>
</reference>
<dbReference type="EMBL" id="CSAJ01000440">
    <property type="protein sequence ID" value="COW64767.1"/>
    <property type="molecule type" value="Genomic_DNA"/>
</dbReference>
<evidence type="ECO:0000313" key="7">
    <source>
        <dbReference type="Proteomes" id="UP000039021"/>
    </source>
</evidence>
<evidence type="ECO:0000313" key="2">
    <source>
        <dbReference type="EMBL" id="CKT36030.1"/>
    </source>
</evidence>
<dbReference type="EMBL" id="CSAE01000948">
    <property type="protein sequence ID" value="COX12550.1"/>
    <property type="molecule type" value="Genomic_DNA"/>
</dbReference>
<dbReference type="Proteomes" id="UP000044938">
    <property type="component" value="Unassembled WGS sequence"/>
</dbReference>
<evidence type="ECO:0000313" key="6">
    <source>
        <dbReference type="Proteomes" id="UP000038802"/>
    </source>
</evidence>
<dbReference type="EMBL" id="CNFT01001499">
    <property type="protein sequence ID" value="CKT36030.1"/>
    <property type="molecule type" value="Genomic_DNA"/>
</dbReference>
<evidence type="ECO:0000313" key="10">
    <source>
        <dbReference type="Proteomes" id="UP000050164"/>
    </source>
</evidence>
<dbReference type="AlphaFoldDB" id="A0A0U0SYF4"/>
<evidence type="ECO:0000313" key="1">
    <source>
        <dbReference type="EMBL" id="CFE77284.1"/>
    </source>
</evidence>
<evidence type="ECO:0000313" key="9">
    <source>
        <dbReference type="Proteomes" id="UP000046947"/>
    </source>
</evidence>
<dbReference type="EMBL" id="CSBK01005066">
    <property type="protein sequence ID" value="CPC35890.1"/>
    <property type="molecule type" value="Genomic_DNA"/>
</dbReference>
<reference evidence="4" key="2">
    <citation type="submission" date="2015-03" db="EMBL/GenBank/DDBJ databases">
        <authorList>
            <person name="Murphy D."/>
        </authorList>
    </citation>
    <scope>NUCLEOTIDE SEQUENCE [LARGE SCALE GENOMIC DNA]</scope>
    <source>
        <strain evidence="4">K00500041</strain>
    </source>
</reference>
<organism evidence="4 6">
    <name type="scientific">Mycobacterium tuberculosis</name>
    <dbReference type="NCBI Taxonomy" id="1773"/>
    <lineage>
        <taxon>Bacteria</taxon>
        <taxon>Bacillati</taxon>
        <taxon>Actinomycetota</taxon>
        <taxon>Actinomycetes</taxon>
        <taxon>Mycobacteriales</taxon>
        <taxon>Mycobacteriaceae</taxon>
        <taxon>Mycobacterium</taxon>
        <taxon>Mycobacterium tuberculosis complex</taxon>
    </lineage>
</organism>
<proteinExistence type="predicted"/>
<accession>A0A0U0SYF4</accession>
<evidence type="ECO:0000313" key="3">
    <source>
        <dbReference type="EMBL" id="COW64767.1"/>
    </source>
</evidence>
<dbReference type="Proteomes" id="UP000038802">
    <property type="component" value="Unassembled WGS sequence"/>
</dbReference>
<reference evidence="5" key="3">
    <citation type="submission" date="2015-03" db="EMBL/GenBank/DDBJ databases">
        <authorList>
            <consortium name="Pathogen Informatics"/>
            <person name="Murphy D."/>
        </authorList>
    </citation>
    <scope>NUCLEOTIDE SEQUENCE</scope>
    <source>
        <strain evidence="5">N09902308</strain>
    </source>
</reference>
<evidence type="ECO:0000313" key="8">
    <source>
        <dbReference type="Proteomes" id="UP000044938"/>
    </source>
</evidence>
<name>A0A0U0SYF4_MYCTX</name>
<gene>
    <name evidence="1" type="ORF">ERS007688_04030</name>
    <name evidence="4" type="ORF">ERS007703_04797</name>
    <name evidence="3" type="ORF">ERS007720_03012</name>
    <name evidence="5" type="ORF">ERS007739_05678</name>
    <name evidence="2" type="ORF">ERS027659_04297</name>
</gene>
<dbReference type="Proteomes" id="UP000039021">
    <property type="component" value="Unassembled WGS sequence"/>
</dbReference>
<dbReference type="Proteomes" id="UP000046947">
    <property type="component" value="Unassembled WGS sequence"/>
</dbReference>
<sequence>MCKNIASGSLAPMITNSGLPMADTTSASLMLRASDIAPG</sequence>
<protein>
    <submittedName>
        <fullName evidence="4">Uncharacterized protein</fullName>
    </submittedName>
</protein>
<evidence type="ECO:0000313" key="5">
    <source>
        <dbReference type="EMBL" id="CPC35890.1"/>
    </source>
</evidence>
<evidence type="ECO:0000313" key="4">
    <source>
        <dbReference type="EMBL" id="COX12550.1"/>
    </source>
</evidence>